<evidence type="ECO:0000313" key="3">
    <source>
        <dbReference type="EMBL" id="CUU59912.1"/>
    </source>
</evidence>
<feature type="region of interest" description="Disordered" evidence="1">
    <location>
        <begin position="1"/>
        <end position="26"/>
    </location>
</feature>
<keyword evidence="4" id="KW-1185">Reference proteome</keyword>
<evidence type="ECO:0000256" key="2">
    <source>
        <dbReference type="SAM" id="Phobius"/>
    </source>
</evidence>
<dbReference type="AlphaFoldDB" id="A0A0S4QYT7"/>
<evidence type="ECO:0000256" key="1">
    <source>
        <dbReference type="SAM" id="MobiDB-lite"/>
    </source>
</evidence>
<feature type="compositionally biased region" description="Low complexity" evidence="1">
    <location>
        <begin position="82"/>
        <end position="114"/>
    </location>
</feature>
<organism evidence="3 4">
    <name type="scientific">Parafrankia irregularis</name>
    <dbReference type="NCBI Taxonomy" id="795642"/>
    <lineage>
        <taxon>Bacteria</taxon>
        <taxon>Bacillati</taxon>
        <taxon>Actinomycetota</taxon>
        <taxon>Actinomycetes</taxon>
        <taxon>Frankiales</taxon>
        <taxon>Frankiaceae</taxon>
        <taxon>Parafrankia</taxon>
    </lineage>
</organism>
<dbReference type="Proteomes" id="UP000198802">
    <property type="component" value="Unassembled WGS sequence"/>
</dbReference>
<protein>
    <recommendedName>
        <fullName evidence="5">Serine/threonine protein kinase</fullName>
    </recommendedName>
</protein>
<dbReference type="RefSeq" id="WP_226931368.1">
    <property type="nucleotide sequence ID" value="NZ_FAOZ01000033.1"/>
</dbReference>
<keyword evidence="2" id="KW-0812">Transmembrane</keyword>
<feature type="compositionally biased region" description="Low complexity" evidence="1">
    <location>
        <begin position="154"/>
        <end position="166"/>
    </location>
</feature>
<keyword evidence="2" id="KW-0472">Membrane</keyword>
<feature type="transmembrane region" description="Helical" evidence="2">
    <location>
        <begin position="31"/>
        <end position="52"/>
    </location>
</feature>
<sequence>MQEPTSEPGPAAGDDAGPGPAGSGTRRRRTALLAAAACALALIVAVPVILWVSSGSDDSGPNGSRSAGGNLLDAAGADSEALKGGRSARGAAASATARPGAAGGSAAPAATVTPQAGGEPSMQAPGSSPGGTGSEPGGSQSPAPAGAPAPTAPAAPAGTQARTTAPAPAPAPTSAPAATTKPNPYTATQVCGSGYSQIDRHSLGSATIYLLYNGSQNCVVTLKSGSGVGVAQAMGAWVQVEGSSTRQSDTGSFQYYAGPVYVTAPGKCVKWGGSYAGSTWTSGWEHCG</sequence>
<name>A0A0S4QYT7_9ACTN</name>
<evidence type="ECO:0000313" key="4">
    <source>
        <dbReference type="Proteomes" id="UP000198802"/>
    </source>
</evidence>
<dbReference type="EMBL" id="FAOZ01000033">
    <property type="protein sequence ID" value="CUU59912.1"/>
    <property type="molecule type" value="Genomic_DNA"/>
</dbReference>
<evidence type="ECO:0008006" key="5">
    <source>
        <dbReference type="Google" id="ProtNLM"/>
    </source>
</evidence>
<reference evidence="4" key="1">
    <citation type="submission" date="2015-11" db="EMBL/GenBank/DDBJ databases">
        <authorList>
            <person name="Varghese N."/>
        </authorList>
    </citation>
    <scope>NUCLEOTIDE SEQUENCE [LARGE SCALE GENOMIC DNA]</scope>
    <source>
        <strain evidence="4">DSM 45899</strain>
    </source>
</reference>
<feature type="compositionally biased region" description="Low complexity" evidence="1">
    <location>
        <begin position="8"/>
        <end position="18"/>
    </location>
</feature>
<gene>
    <name evidence="3" type="ORF">Ga0074812_13336</name>
</gene>
<keyword evidence="2" id="KW-1133">Transmembrane helix</keyword>
<feature type="region of interest" description="Disordered" evidence="1">
    <location>
        <begin position="82"/>
        <end position="183"/>
    </location>
</feature>
<accession>A0A0S4QYT7</accession>
<proteinExistence type="predicted"/>